<evidence type="ECO:0000256" key="3">
    <source>
        <dbReference type="PROSITE-ProRule" id="PRU10038"/>
    </source>
</evidence>
<evidence type="ECO:0000256" key="2">
    <source>
        <dbReference type="ARBA" id="ARBA00022801"/>
    </source>
</evidence>
<dbReference type="Proteomes" id="UP000464495">
    <property type="component" value="Chromosome"/>
</dbReference>
<dbReference type="PROSITE" id="PS01173">
    <property type="entry name" value="LIPASE_GDXG_HIS"/>
    <property type="match status" value="1"/>
</dbReference>
<accession>A0A6P1SYL7</accession>
<dbReference type="Gene3D" id="3.40.50.1820">
    <property type="entry name" value="alpha/beta hydrolase"/>
    <property type="match status" value="1"/>
</dbReference>
<keyword evidence="2 5" id="KW-0378">Hydrolase</keyword>
<dbReference type="InterPro" id="IPR029058">
    <property type="entry name" value="AB_hydrolase_fold"/>
</dbReference>
<feature type="active site" evidence="3">
    <location>
        <position position="161"/>
    </location>
</feature>
<dbReference type="RefSeq" id="WP_161860877.1">
    <property type="nucleotide sequence ID" value="NZ_CP046620.1"/>
</dbReference>
<sequence>MNGPQPSPEMAAVLARLAVEDAGLPDPTTLPASEGRAQAATANERWNVDLPTLASVRNVDVAGPAGPLRCRILVPEGPARGTILFIHGGGWSFCDIDTHERSARLLAIEARATVVSCSYRLAPEHPYPDGLQDCLTVWSALTANAAPFDGLRGPLAVAGDSAGANLAAALMLSEGVAQPDCALLFYGVFDTDFESPSYRECAEGPGLTRTKMQRYWNWYAPQGQRDDPRVAPLRASDADLRRLPPLYLNAAEIDPLRSDSERLFERLAALGRHDEFLLHPGVVHGFMQMTTVLDEARQAHAEAGAAFRRMTNA</sequence>
<dbReference type="InterPro" id="IPR013094">
    <property type="entry name" value="AB_hydrolase_3"/>
</dbReference>
<organism evidence="5 6">
    <name type="scientific">Algicella marina</name>
    <dbReference type="NCBI Taxonomy" id="2683284"/>
    <lineage>
        <taxon>Bacteria</taxon>
        <taxon>Pseudomonadati</taxon>
        <taxon>Pseudomonadota</taxon>
        <taxon>Alphaproteobacteria</taxon>
        <taxon>Rhodobacterales</taxon>
        <taxon>Paracoccaceae</taxon>
        <taxon>Algicella</taxon>
    </lineage>
</organism>
<evidence type="ECO:0000313" key="5">
    <source>
        <dbReference type="EMBL" id="QHQ34306.1"/>
    </source>
</evidence>
<name>A0A6P1SYL7_9RHOB</name>
<dbReference type="InterPro" id="IPR002168">
    <property type="entry name" value="Lipase_GDXG_HIS_AS"/>
</dbReference>
<feature type="domain" description="Alpha/beta hydrolase fold-3" evidence="4">
    <location>
        <begin position="83"/>
        <end position="287"/>
    </location>
</feature>
<dbReference type="GO" id="GO:0016787">
    <property type="term" value="F:hydrolase activity"/>
    <property type="evidence" value="ECO:0007669"/>
    <property type="project" value="UniProtKB-KW"/>
</dbReference>
<keyword evidence="6" id="KW-1185">Reference proteome</keyword>
<dbReference type="InterPro" id="IPR033140">
    <property type="entry name" value="Lipase_GDXG_put_SER_AS"/>
</dbReference>
<gene>
    <name evidence="5" type="ORF">GO499_03410</name>
</gene>
<evidence type="ECO:0000313" key="6">
    <source>
        <dbReference type="Proteomes" id="UP000464495"/>
    </source>
</evidence>
<dbReference type="PANTHER" id="PTHR48081">
    <property type="entry name" value="AB HYDROLASE SUPERFAMILY PROTEIN C4A8.06C"/>
    <property type="match status" value="1"/>
</dbReference>
<dbReference type="PANTHER" id="PTHR48081:SF8">
    <property type="entry name" value="ALPHA_BETA HYDROLASE FOLD-3 DOMAIN-CONTAINING PROTEIN-RELATED"/>
    <property type="match status" value="1"/>
</dbReference>
<evidence type="ECO:0000256" key="1">
    <source>
        <dbReference type="ARBA" id="ARBA00010515"/>
    </source>
</evidence>
<proteinExistence type="inferred from homology"/>
<protein>
    <submittedName>
        <fullName evidence="5">Alpha/beta hydrolase fold domain-containing protein</fullName>
    </submittedName>
</protein>
<dbReference type="Pfam" id="PF07859">
    <property type="entry name" value="Abhydrolase_3"/>
    <property type="match status" value="1"/>
</dbReference>
<comment type="similarity">
    <text evidence="1">Belongs to the 'GDXG' lipolytic enzyme family.</text>
</comment>
<reference evidence="5 6" key="1">
    <citation type="submission" date="2019-12" db="EMBL/GenBank/DDBJ databases">
        <title>Complete genome sequence of Algicella marina strain 9Alg 56(T) isolated from the red alga Tichocarpus crinitus.</title>
        <authorList>
            <person name="Kim S.-G."/>
            <person name="Nedashkovskaya O.I."/>
        </authorList>
    </citation>
    <scope>NUCLEOTIDE SEQUENCE [LARGE SCALE GENOMIC DNA]</scope>
    <source>
        <strain evidence="5 6">9Alg 56</strain>
    </source>
</reference>
<dbReference type="AlphaFoldDB" id="A0A6P1SYL7"/>
<dbReference type="PROSITE" id="PS01174">
    <property type="entry name" value="LIPASE_GDXG_SER"/>
    <property type="match status" value="1"/>
</dbReference>
<dbReference type="SUPFAM" id="SSF53474">
    <property type="entry name" value="alpha/beta-Hydrolases"/>
    <property type="match status" value="1"/>
</dbReference>
<dbReference type="InterPro" id="IPR050300">
    <property type="entry name" value="GDXG_lipolytic_enzyme"/>
</dbReference>
<dbReference type="EMBL" id="CP046620">
    <property type="protein sequence ID" value="QHQ34306.1"/>
    <property type="molecule type" value="Genomic_DNA"/>
</dbReference>
<dbReference type="KEGG" id="amaq:GO499_03410"/>
<evidence type="ECO:0000259" key="4">
    <source>
        <dbReference type="Pfam" id="PF07859"/>
    </source>
</evidence>